<dbReference type="InParanoid" id="A0A0L0H909"/>
<dbReference type="InterPro" id="IPR001305">
    <property type="entry name" value="HSP_DnaJ_Cys-rich_dom"/>
</dbReference>
<feature type="compositionally biased region" description="Low complexity" evidence="1">
    <location>
        <begin position="133"/>
        <end position="143"/>
    </location>
</feature>
<dbReference type="OrthoDB" id="447042at2759"/>
<gene>
    <name evidence="2" type="ORF">SPPG_06439</name>
</gene>
<proteinExistence type="predicted"/>
<keyword evidence="3" id="KW-1185">Reference proteome</keyword>
<dbReference type="CDD" id="cd10719">
    <property type="entry name" value="DnaJ_zf"/>
    <property type="match status" value="1"/>
</dbReference>
<name>A0A0L0H909_SPIPD</name>
<feature type="region of interest" description="Disordered" evidence="1">
    <location>
        <begin position="1"/>
        <end position="236"/>
    </location>
</feature>
<dbReference type="GO" id="GO:0051082">
    <property type="term" value="F:unfolded protein binding"/>
    <property type="evidence" value="ECO:0007669"/>
    <property type="project" value="InterPro"/>
</dbReference>
<protein>
    <submittedName>
        <fullName evidence="2">Uncharacterized protein</fullName>
    </submittedName>
</protein>
<feature type="compositionally biased region" description="Low complexity" evidence="1">
    <location>
        <begin position="155"/>
        <end position="175"/>
    </location>
</feature>
<evidence type="ECO:0000256" key="1">
    <source>
        <dbReference type="SAM" id="MobiDB-lite"/>
    </source>
</evidence>
<evidence type="ECO:0000313" key="3">
    <source>
        <dbReference type="Proteomes" id="UP000053201"/>
    </source>
</evidence>
<dbReference type="Proteomes" id="UP000053201">
    <property type="component" value="Unassembled WGS sequence"/>
</dbReference>
<feature type="compositionally biased region" description="Polar residues" evidence="1">
    <location>
        <begin position="214"/>
        <end position="236"/>
    </location>
</feature>
<sequence length="554" mass="59265">MDEEERSDLASPMEDNDPPQFTAKDNGHSMHTPDPESSLPELAESLDRVEVLKGPETNAEQPVDDDDVPLARPHNTDDVPPAQSEAHQSVAAIEYSDDDDDIPLAQTSSSKTAAPILASDEDDDVPLVNHVASSSSQHTSSHQSKGKDTQPITRPSANATSSMSSAPPASSLAPSINSRPYSDDDEDIPLSQYTGSDRASSHRTFAEDDRPLSEYTQFSDRSSYYQTPTSTFRPASSLRSYDSHIFAHLDNLVSSRIAPFVAHIQRLEQQVQYLTAQLAEVQEHARHYGPQVQLGPGKFLAQVPDPALELSKKVSKALTGLAQTNPIAAPKPATLGSGLVAGMPVKVHYVESGESGYGGGATGAPHFDLASERVVCPKCQGKGWEHGSPSKHKTATNVRCKKCTDCHECGGSGMIFDKNLCETCEARGFSHTDKTSPHEAPSTTTRCPTCTTCPTCKGRGLTEAPPILAAEASSQELLWKRKSYAMGALPKVSGELEAQRKSLAVSLDVGVAGSTVGVANTFSTLIEQDKTVQVVEHPPDSNHQPPDGEIQAAQ</sequence>
<reference evidence="2 3" key="1">
    <citation type="submission" date="2009-08" db="EMBL/GenBank/DDBJ databases">
        <title>The Genome Sequence of Spizellomyces punctatus strain DAOM BR117.</title>
        <authorList>
            <consortium name="The Broad Institute Genome Sequencing Platform"/>
            <person name="Russ C."/>
            <person name="Cuomo C."/>
            <person name="Shea T."/>
            <person name="Young S.K."/>
            <person name="Zeng Q."/>
            <person name="Koehrsen M."/>
            <person name="Haas B."/>
            <person name="Borodovsky M."/>
            <person name="Guigo R."/>
            <person name="Alvarado L."/>
            <person name="Berlin A."/>
            <person name="Bochicchio J."/>
            <person name="Borenstein D."/>
            <person name="Chapman S."/>
            <person name="Chen Z."/>
            <person name="Engels R."/>
            <person name="Freedman E."/>
            <person name="Gellesch M."/>
            <person name="Goldberg J."/>
            <person name="Griggs A."/>
            <person name="Gujja S."/>
            <person name="Heiman D."/>
            <person name="Hepburn T."/>
            <person name="Howarth C."/>
            <person name="Jen D."/>
            <person name="Larson L."/>
            <person name="Lewis B."/>
            <person name="Mehta T."/>
            <person name="Park D."/>
            <person name="Pearson M."/>
            <person name="Roberts A."/>
            <person name="Saif S."/>
            <person name="Shenoy N."/>
            <person name="Sisk P."/>
            <person name="Stolte C."/>
            <person name="Sykes S."/>
            <person name="Thomson T."/>
            <person name="Walk T."/>
            <person name="White J."/>
            <person name="Yandava C."/>
            <person name="Burger G."/>
            <person name="Gray M.W."/>
            <person name="Holland P.W.H."/>
            <person name="King N."/>
            <person name="Lang F.B.F."/>
            <person name="Roger A.J."/>
            <person name="Ruiz-Trillo I."/>
            <person name="Lander E."/>
            <person name="Nusbaum C."/>
        </authorList>
    </citation>
    <scope>NUCLEOTIDE SEQUENCE [LARGE SCALE GENOMIC DNA]</scope>
    <source>
        <strain evidence="2 3">DAOM BR117</strain>
    </source>
</reference>
<dbReference type="AlphaFoldDB" id="A0A0L0H909"/>
<feature type="compositionally biased region" description="Basic and acidic residues" evidence="1">
    <location>
        <begin position="25"/>
        <end position="34"/>
    </location>
</feature>
<accession>A0A0L0H909</accession>
<dbReference type="GeneID" id="27689740"/>
<evidence type="ECO:0000313" key="2">
    <source>
        <dbReference type="EMBL" id="KNC98020.1"/>
    </source>
</evidence>
<dbReference type="RefSeq" id="XP_016606060.1">
    <property type="nucleotide sequence ID" value="XM_016754644.1"/>
</dbReference>
<organism evidence="2 3">
    <name type="scientific">Spizellomyces punctatus (strain DAOM BR117)</name>
    <dbReference type="NCBI Taxonomy" id="645134"/>
    <lineage>
        <taxon>Eukaryota</taxon>
        <taxon>Fungi</taxon>
        <taxon>Fungi incertae sedis</taxon>
        <taxon>Chytridiomycota</taxon>
        <taxon>Chytridiomycota incertae sedis</taxon>
        <taxon>Chytridiomycetes</taxon>
        <taxon>Spizellomycetales</taxon>
        <taxon>Spizellomycetaceae</taxon>
        <taxon>Spizellomyces</taxon>
    </lineage>
</organism>
<dbReference type="VEuPathDB" id="FungiDB:SPPG_06439"/>
<dbReference type="eggNOG" id="ENOG502SYHZ">
    <property type="taxonomic scope" value="Eukaryota"/>
</dbReference>
<dbReference type="EMBL" id="KQ257461">
    <property type="protein sequence ID" value="KNC98020.1"/>
    <property type="molecule type" value="Genomic_DNA"/>
</dbReference>
<dbReference type="GO" id="GO:0031072">
    <property type="term" value="F:heat shock protein binding"/>
    <property type="evidence" value="ECO:0007669"/>
    <property type="project" value="InterPro"/>
</dbReference>